<accession>A0A5E4M9J9</accession>
<evidence type="ECO:0000313" key="1">
    <source>
        <dbReference type="EMBL" id="VVC27508.1"/>
    </source>
</evidence>
<dbReference type="SUPFAM" id="SSF53098">
    <property type="entry name" value="Ribonuclease H-like"/>
    <property type="match status" value="1"/>
</dbReference>
<gene>
    <name evidence="1" type="ORF">CINCED_3A016062</name>
</gene>
<dbReference type="Proteomes" id="UP000325440">
    <property type="component" value="Unassembled WGS sequence"/>
</dbReference>
<dbReference type="OrthoDB" id="6624537at2759"/>
<organism evidence="1 2">
    <name type="scientific">Cinara cedri</name>
    <dbReference type="NCBI Taxonomy" id="506608"/>
    <lineage>
        <taxon>Eukaryota</taxon>
        <taxon>Metazoa</taxon>
        <taxon>Ecdysozoa</taxon>
        <taxon>Arthropoda</taxon>
        <taxon>Hexapoda</taxon>
        <taxon>Insecta</taxon>
        <taxon>Pterygota</taxon>
        <taxon>Neoptera</taxon>
        <taxon>Paraneoptera</taxon>
        <taxon>Hemiptera</taxon>
        <taxon>Sternorrhyncha</taxon>
        <taxon>Aphidomorpha</taxon>
        <taxon>Aphidoidea</taxon>
        <taxon>Aphididae</taxon>
        <taxon>Lachninae</taxon>
        <taxon>Cinara</taxon>
    </lineage>
</organism>
<evidence type="ECO:0000313" key="2">
    <source>
        <dbReference type="Proteomes" id="UP000325440"/>
    </source>
</evidence>
<dbReference type="AlphaFoldDB" id="A0A5E4M9J9"/>
<keyword evidence="2" id="KW-1185">Reference proteome</keyword>
<dbReference type="InterPro" id="IPR012337">
    <property type="entry name" value="RNaseH-like_sf"/>
</dbReference>
<name>A0A5E4M9J9_9HEMI</name>
<reference evidence="1 2" key="1">
    <citation type="submission" date="2019-08" db="EMBL/GenBank/DDBJ databases">
        <authorList>
            <person name="Alioto T."/>
            <person name="Alioto T."/>
            <person name="Gomez Garrido J."/>
        </authorList>
    </citation>
    <scope>NUCLEOTIDE SEQUENCE [LARGE SCALE GENOMIC DNA]</scope>
</reference>
<dbReference type="EMBL" id="CABPRJ010000154">
    <property type="protein sequence ID" value="VVC27508.1"/>
    <property type="molecule type" value="Genomic_DNA"/>
</dbReference>
<proteinExistence type="predicted"/>
<sequence>MAWLYFVQSQLKVVCDTIKRIEGNHIIYQQARCMKKLKQSQLKVVCDTIKRIEGDHISAGEVYEEIEVLCDLDKNKLYSEKKFIEITDEFYDTFSSYVEKWGYHFELLKVFRWIQVLDFPIRSDIQESFKYIIKNNPTLKFDEDELFDEFNHVINVMKVKMQNWKNGSKTEDRWCEIFKILEKNNISIKYFTVILEYSMAIPGTNASVERVFSITNVLWTDEKNRFLVDTIRSIIIVKQHFKNVSCTEFHRFLLEHPQLLKLITSSEKYEKSYSEDISEQSSSK</sequence>
<protein>
    <submittedName>
        <fullName evidence="1">Ribonuclease H-like domain</fullName>
    </submittedName>
</protein>